<dbReference type="Pfam" id="PF13391">
    <property type="entry name" value="HNH_2"/>
    <property type="match status" value="1"/>
</dbReference>
<feature type="compositionally biased region" description="Low complexity" evidence="1">
    <location>
        <begin position="399"/>
        <end position="409"/>
    </location>
</feature>
<dbReference type="AlphaFoldDB" id="A0A8E2ELN9"/>
<protein>
    <recommendedName>
        <fullName evidence="2">HNH nuclease domain-containing protein</fullName>
    </recommendedName>
</protein>
<dbReference type="Proteomes" id="UP000250266">
    <property type="component" value="Unassembled WGS sequence"/>
</dbReference>
<evidence type="ECO:0000256" key="1">
    <source>
        <dbReference type="SAM" id="MobiDB-lite"/>
    </source>
</evidence>
<feature type="region of interest" description="Disordered" evidence="1">
    <location>
        <begin position="84"/>
        <end position="143"/>
    </location>
</feature>
<evidence type="ECO:0000259" key="2">
    <source>
        <dbReference type="Pfam" id="PF13391"/>
    </source>
</evidence>
<proteinExistence type="predicted"/>
<dbReference type="EMBL" id="KV744809">
    <property type="protein sequence ID" value="OCK86096.1"/>
    <property type="molecule type" value="Genomic_DNA"/>
</dbReference>
<dbReference type="InterPro" id="IPR003615">
    <property type="entry name" value="HNH_nuc"/>
</dbReference>
<accession>A0A8E2ELN9</accession>
<sequence length="442" mass="50010">MASEGGPDAEFHDPVRIELLEALQTALGVDVIAAPTAWACLWLSDIERLRDIVREAQTPSVFIIGTFEHMEHSARIVPQWTQRTRLSSTASTPQQPSTPQRPSSAQQSSPAQQLSPAQQSSPAQQLYPAQQPSPAQGSLRGQKQRRCVDGQLAITRSKLQKDLCFERDQKQCILTKAGEPIDVAHIYPFSMRYEYNTVNRTTPSFWNILRLFWSDERVNGWYNAIFPLGTEICYNLICLCPNAHRYWEKAYFALKPIRLSNDKKRLDVQFFWLPPRHHVYQVGILQRPSLPSALDRGPNKTMLFNLDTCKKICSGDEISLETDDPVSRPLPDFRVLEMQWYLHRVTAMSGAAEAQDDFCGGDDSDDDLALPLQNRWNLYTEDEWDMGIEEEPDMDNQGSSSTPILASSSPERLVLQLPEDNKFEHAAAASEREGPEIFGQGC</sequence>
<gene>
    <name evidence="3" type="ORF">K432DRAFT_421279</name>
</gene>
<reference evidence="3 4" key="1">
    <citation type="journal article" date="2016" name="Nat. Commun.">
        <title>Ectomycorrhizal ecology is imprinted in the genome of the dominant symbiotic fungus Cenococcum geophilum.</title>
        <authorList>
            <consortium name="DOE Joint Genome Institute"/>
            <person name="Peter M."/>
            <person name="Kohler A."/>
            <person name="Ohm R.A."/>
            <person name="Kuo A."/>
            <person name="Krutzmann J."/>
            <person name="Morin E."/>
            <person name="Arend M."/>
            <person name="Barry K.W."/>
            <person name="Binder M."/>
            <person name="Choi C."/>
            <person name="Clum A."/>
            <person name="Copeland A."/>
            <person name="Grisel N."/>
            <person name="Haridas S."/>
            <person name="Kipfer T."/>
            <person name="LaButti K."/>
            <person name="Lindquist E."/>
            <person name="Lipzen A."/>
            <person name="Maire R."/>
            <person name="Meier B."/>
            <person name="Mihaltcheva S."/>
            <person name="Molinier V."/>
            <person name="Murat C."/>
            <person name="Poggeler S."/>
            <person name="Quandt C.A."/>
            <person name="Sperisen C."/>
            <person name="Tritt A."/>
            <person name="Tisserant E."/>
            <person name="Crous P.W."/>
            <person name="Henrissat B."/>
            <person name="Nehls U."/>
            <person name="Egli S."/>
            <person name="Spatafora J.W."/>
            <person name="Grigoriev I.V."/>
            <person name="Martin F.M."/>
        </authorList>
    </citation>
    <scope>NUCLEOTIDE SEQUENCE [LARGE SCALE GENOMIC DNA]</scope>
    <source>
        <strain evidence="3 4">CBS 459.81</strain>
    </source>
</reference>
<keyword evidence="4" id="KW-1185">Reference proteome</keyword>
<feature type="region of interest" description="Disordered" evidence="1">
    <location>
        <begin position="389"/>
        <end position="410"/>
    </location>
</feature>
<feature type="compositionally biased region" description="Low complexity" evidence="1">
    <location>
        <begin position="86"/>
        <end position="136"/>
    </location>
</feature>
<evidence type="ECO:0000313" key="4">
    <source>
        <dbReference type="Proteomes" id="UP000250266"/>
    </source>
</evidence>
<name>A0A8E2ELN9_9PEZI</name>
<feature type="domain" description="HNH nuclease" evidence="2">
    <location>
        <begin position="172"/>
        <end position="254"/>
    </location>
</feature>
<evidence type="ECO:0000313" key="3">
    <source>
        <dbReference type="EMBL" id="OCK86096.1"/>
    </source>
</evidence>
<dbReference type="OrthoDB" id="3899222at2759"/>
<organism evidence="3 4">
    <name type="scientific">Lepidopterella palustris CBS 459.81</name>
    <dbReference type="NCBI Taxonomy" id="1314670"/>
    <lineage>
        <taxon>Eukaryota</taxon>
        <taxon>Fungi</taxon>
        <taxon>Dikarya</taxon>
        <taxon>Ascomycota</taxon>
        <taxon>Pezizomycotina</taxon>
        <taxon>Dothideomycetes</taxon>
        <taxon>Pleosporomycetidae</taxon>
        <taxon>Mytilinidiales</taxon>
        <taxon>Argynnaceae</taxon>
        <taxon>Lepidopterella</taxon>
    </lineage>
</organism>